<evidence type="ECO:0000259" key="4">
    <source>
        <dbReference type="Pfam" id="PF25372"/>
    </source>
</evidence>
<reference evidence="5" key="1">
    <citation type="journal article" date="2016" name="Mol. Ecol. Resour.">
        <title>Evaluation of the impact of RNA preservation methods of spiders for de novo transcriptome assembly.</title>
        <authorList>
            <person name="Kono N."/>
            <person name="Nakamura H."/>
            <person name="Ito Y."/>
            <person name="Tomita M."/>
            <person name="Arakawa K."/>
        </authorList>
    </citation>
    <scope>NUCLEOTIDE SEQUENCE</scope>
    <source>
        <tissue evidence="5">Whole body</tissue>
    </source>
</reference>
<evidence type="ECO:0000259" key="3">
    <source>
        <dbReference type="Pfam" id="PF00646"/>
    </source>
</evidence>
<dbReference type="OrthoDB" id="6406832at2759"/>
<dbReference type="SMART" id="SM00367">
    <property type="entry name" value="LRR_CC"/>
    <property type="match status" value="11"/>
</dbReference>
<accession>A0A2L2YRI9</accession>
<dbReference type="InterPro" id="IPR036047">
    <property type="entry name" value="F-box-like_dom_sf"/>
</dbReference>
<dbReference type="GO" id="GO:0031146">
    <property type="term" value="P:SCF-dependent proteasomal ubiquitin-dependent protein catabolic process"/>
    <property type="evidence" value="ECO:0007669"/>
    <property type="project" value="TreeGrafter"/>
</dbReference>
<dbReference type="InterPro" id="IPR032675">
    <property type="entry name" value="LRR_dom_sf"/>
</dbReference>
<dbReference type="SUPFAM" id="SSF52047">
    <property type="entry name" value="RNI-like"/>
    <property type="match status" value="1"/>
</dbReference>
<keyword evidence="2" id="KW-1133">Transmembrane helix</keyword>
<sequence>MKITRKHKAESYKTPEEEGLISKLPTNLLKKVFSKLDFSSFIRCPFVSRTDHIENFERTGTGTLSDFSLRKNPNVTDEDIQAYLNVTNNITKLDLYGCKNLTDKSCEKLVISCSSLVKLDIGSCQFTDKSLKAISKYCGNLEYINISWNDKITDDGVAALAQGCRILETFMCKGCSVISDAALQNLAFLCPYIKVINLGFMDITDETVTCISNNCILLQHLCLENCRNLTDASLFALAKRCKNLKILEVARCSKFTDDGFEALATNCPFLEKMDLEDCVLITDKTLNCLATGCPRLQVLSLSSCKLITDEGVNRLSQGACAISSLTMLALDNLPFLTDQCIDYLLCMKKLEKVELFDCGLITTNGMAKLDNHPSQKLKIHAFYKPIPKNNFNSWCFLYSDVIMVVIFVLILISCLILVTLTYGYFTFFNYFSR</sequence>
<dbReference type="InterPro" id="IPR001810">
    <property type="entry name" value="F-box_dom"/>
</dbReference>
<protein>
    <submittedName>
        <fullName evidence="5">Fbxl20, putative</fullName>
    </submittedName>
</protein>
<feature type="domain" description="F-box" evidence="3">
    <location>
        <begin position="21"/>
        <end position="50"/>
    </location>
</feature>
<dbReference type="Gene3D" id="3.80.10.10">
    <property type="entry name" value="Ribonuclease Inhibitor"/>
    <property type="match status" value="2"/>
</dbReference>
<evidence type="ECO:0000256" key="1">
    <source>
        <dbReference type="ARBA" id="ARBA00022786"/>
    </source>
</evidence>
<dbReference type="Pfam" id="PF00646">
    <property type="entry name" value="F-box"/>
    <property type="match status" value="1"/>
</dbReference>
<feature type="domain" description="F-box/LRR-repeat protein 15-like leucin rich repeat" evidence="4">
    <location>
        <begin position="240"/>
        <end position="369"/>
    </location>
</feature>
<dbReference type="GO" id="GO:0019005">
    <property type="term" value="C:SCF ubiquitin ligase complex"/>
    <property type="evidence" value="ECO:0007669"/>
    <property type="project" value="TreeGrafter"/>
</dbReference>
<feature type="domain" description="F-box/LRR-repeat protein 15-like leucin rich repeat" evidence="4">
    <location>
        <begin position="79"/>
        <end position="238"/>
    </location>
</feature>
<dbReference type="InterPro" id="IPR057207">
    <property type="entry name" value="FBXL15_LRR"/>
</dbReference>
<organism evidence="5">
    <name type="scientific">Parasteatoda tepidariorum</name>
    <name type="common">Common house spider</name>
    <name type="synonym">Achaearanea tepidariorum</name>
    <dbReference type="NCBI Taxonomy" id="114398"/>
    <lineage>
        <taxon>Eukaryota</taxon>
        <taxon>Metazoa</taxon>
        <taxon>Ecdysozoa</taxon>
        <taxon>Arthropoda</taxon>
        <taxon>Chelicerata</taxon>
        <taxon>Arachnida</taxon>
        <taxon>Araneae</taxon>
        <taxon>Araneomorphae</taxon>
        <taxon>Entelegynae</taxon>
        <taxon>Araneoidea</taxon>
        <taxon>Theridiidae</taxon>
        <taxon>Parasteatoda</taxon>
    </lineage>
</organism>
<keyword evidence="1" id="KW-0833">Ubl conjugation pathway</keyword>
<evidence type="ECO:0000256" key="2">
    <source>
        <dbReference type="SAM" id="Phobius"/>
    </source>
</evidence>
<feature type="transmembrane region" description="Helical" evidence="2">
    <location>
        <begin position="401"/>
        <end position="425"/>
    </location>
</feature>
<keyword evidence="2" id="KW-0812">Transmembrane</keyword>
<dbReference type="PANTHER" id="PTHR13318:SF165">
    <property type="entry name" value="F-BOX_LRR-REPEAT PROTEIN FBXL-1"/>
    <property type="match status" value="1"/>
</dbReference>
<dbReference type="PANTHER" id="PTHR13318">
    <property type="entry name" value="PARTNER OF PAIRED, ISOFORM B-RELATED"/>
    <property type="match status" value="1"/>
</dbReference>
<proteinExistence type="evidence at transcript level"/>
<name>A0A2L2YRI9_PARTP</name>
<evidence type="ECO:0000313" key="5">
    <source>
        <dbReference type="EMBL" id="LAA10647.1"/>
    </source>
</evidence>
<dbReference type="AlphaFoldDB" id="A0A2L2YRI9"/>
<dbReference type="SUPFAM" id="SSF81383">
    <property type="entry name" value="F-box domain"/>
    <property type="match status" value="1"/>
</dbReference>
<dbReference type="InterPro" id="IPR006553">
    <property type="entry name" value="Leu-rich_rpt_Cys-con_subtyp"/>
</dbReference>
<dbReference type="EMBL" id="IAAA01045586">
    <property type="protein sequence ID" value="LAA10647.1"/>
    <property type="molecule type" value="mRNA"/>
</dbReference>
<keyword evidence="2" id="KW-0472">Membrane</keyword>
<dbReference type="Pfam" id="PF25372">
    <property type="entry name" value="DUF7885"/>
    <property type="match status" value="2"/>
</dbReference>